<evidence type="ECO:0000313" key="4">
    <source>
        <dbReference type="EMBL" id="ARU59266.1"/>
    </source>
</evidence>
<name>A0A1Y0IHE0_9GAMM</name>
<keyword evidence="3" id="KW-0479">Metal-binding</keyword>
<feature type="binding site" evidence="3">
    <location>
        <position position="50"/>
    </location>
    <ligand>
        <name>Mg(2+)</name>
        <dbReference type="ChEBI" id="CHEBI:18420"/>
        <label>1</label>
    </ligand>
</feature>
<dbReference type="GO" id="GO:0046872">
    <property type="term" value="F:metal ion binding"/>
    <property type="evidence" value="ECO:0007669"/>
    <property type="project" value="UniProtKB-KW"/>
</dbReference>
<dbReference type="Proteomes" id="UP000196027">
    <property type="component" value="Chromosome"/>
</dbReference>
<dbReference type="OrthoDB" id="9798107at2"/>
<comment type="cofactor">
    <cofactor evidence="3">
        <name>Mg(2+)</name>
        <dbReference type="ChEBI" id="CHEBI:18420"/>
    </cofactor>
    <text evidence="3">Binds 2 magnesium ions per subunit.</text>
</comment>
<dbReference type="PANTHER" id="PTHR16222:SF24">
    <property type="entry name" value="ADP-RIBOSYLHYDROLASE ARH3"/>
    <property type="match status" value="1"/>
</dbReference>
<accession>A0A1Y0IHE0</accession>
<dbReference type="PANTHER" id="PTHR16222">
    <property type="entry name" value="ADP-RIBOSYLGLYCOHYDROLASE"/>
    <property type="match status" value="1"/>
</dbReference>
<dbReference type="InterPro" id="IPR005502">
    <property type="entry name" value="Ribosyl_crysJ1"/>
</dbReference>
<dbReference type="EMBL" id="CP021425">
    <property type="protein sequence ID" value="ARU59266.1"/>
    <property type="molecule type" value="Genomic_DNA"/>
</dbReference>
<reference evidence="4 5" key="1">
    <citation type="submission" date="2017-05" db="EMBL/GenBank/DDBJ databases">
        <title>Genomic insights into alkan degradation activity of Oleiphilus messinensis.</title>
        <authorList>
            <person name="Kozyavkin S.A."/>
            <person name="Slesarev A.I."/>
            <person name="Golyshin P.N."/>
            <person name="Korzhenkov A."/>
            <person name="Golyshina O.N."/>
            <person name="Toshchakov S.V."/>
        </authorList>
    </citation>
    <scope>NUCLEOTIDE SEQUENCE [LARGE SCALE GENOMIC DNA]</scope>
    <source>
        <strain evidence="4 5">ME102</strain>
    </source>
</reference>
<keyword evidence="3" id="KW-0460">Magnesium</keyword>
<dbReference type="InterPro" id="IPR050792">
    <property type="entry name" value="ADP-ribosylglycohydrolase"/>
</dbReference>
<dbReference type="AlphaFoldDB" id="A0A1Y0IHE0"/>
<feature type="binding site" evidence="3">
    <location>
        <position position="49"/>
    </location>
    <ligand>
        <name>Mg(2+)</name>
        <dbReference type="ChEBI" id="CHEBI:18420"/>
        <label>1</label>
    </ligand>
</feature>
<dbReference type="GO" id="GO:0016787">
    <property type="term" value="F:hydrolase activity"/>
    <property type="evidence" value="ECO:0007669"/>
    <property type="project" value="UniProtKB-KW"/>
</dbReference>
<comment type="similarity">
    <text evidence="1">Belongs to the ADP-ribosylglycohydrolase family.</text>
</comment>
<dbReference type="RefSeq" id="WP_157678626.1">
    <property type="nucleotide sequence ID" value="NZ_CP021425.1"/>
</dbReference>
<keyword evidence="2" id="KW-0378">Hydrolase</keyword>
<evidence type="ECO:0000256" key="3">
    <source>
        <dbReference type="PIRSR" id="PIRSR605502-1"/>
    </source>
</evidence>
<feature type="binding site" evidence="3">
    <location>
        <position position="256"/>
    </location>
    <ligand>
        <name>Mg(2+)</name>
        <dbReference type="ChEBI" id="CHEBI:18420"/>
        <label>1</label>
    </ligand>
</feature>
<evidence type="ECO:0000313" key="5">
    <source>
        <dbReference type="Proteomes" id="UP000196027"/>
    </source>
</evidence>
<dbReference type="SUPFAM" id="SSF101478">
    <property type="entry name" value="ADP-ribosylglycohydrolase"/>
    <property type="match status" value="1"/>
</dbReference>
<dbReference type="Gene3D" id="1.10.4080.10">
    <property type="entry name" value="ADP-ribosylation/Crystallin J1"/>
    <property type="match status" value="1"/>
</dbReference>
<organism evidence="4 5">
    <name type="scientific">Oleiphilus messinensis</name>
    <dbReference type="NCBI Taxonomy" id="141451"/>
    <lineage>
        <taxon>Bacteria</taxon>
        <taxon>Pseudomonadati</taxon>
        <taxon>Pseudomonadota</taxon>
        <taxon>Gammaproteobacteria</taxon>
        <taxon>Oceanospirillales</taxon>
        <taxon>Oleiphilaceae</taxon>
        <taxon>Oleiphilus</taxon>
    </lineage>
</organism>
<dbReference type="KEGG" id="ome:OLMES_5286"/>
<protein>
    <submittedName>
        <fullName evidence="4">ADP-ribosylation/Crystallin J1</fullName>
    </submittedName>
</protein>
<gene>
    <name evidence="4" type="ORF">OLMES_5286</name>
</gene>
<dbReference type="Pfam" id="PF03747">
    <property type="entry name" value="ADP_ribosyl_GH"/>
    <property type="match status" value="1"/>
</dbReference>
<feature type="binding site" evidence="3">
    <location>
        <position position="257"/>
    </location>
    <ligand>
        <name>Mg(2+)</name>
        <dbReference type="ChEBI" id="CHEBI:18420"/>
        <label>1</label>
    </ligand>
</feature>
<feature type="binding site" evidence="3">
    <location>
        <position position="48"/>
    </location>
    <ligand>
        <name>Mg(2+)</name>
        <dbReference type="ChEBI" id="CHEBI:18420"/>
        <label>1</label>
    </ligand>
</feature>
<sequence>MTSIEQYKGCFLGLAMGDAFAAPFEGGPIERLLWRAIGHTSTGERRFTDDTQMAIDLTKSFLHNHRIDQDHLAQQFAQSYRWSRGYGPSTSNLLKRIKKGNCWREINKKKFKGGSFGNGAAMRAPILALCFPQDTQRLLESTIRSAEITHAHPLGIEGAKLIALVTQKALAKSPNETVLKEMLHLCESETFVDKTMYCQSALRQATLEPRTIRIHLGNGIAATDSCVTAIYFALKFRDLDFDIMLGQIIKLGGDTDTIGAMAGAIWGAFNGSATLEPKISKLERGQDIISYAEQLFQHQSL</sequence>
<dbReference type="InterPro" id="IPR036705">
    <property type="entry name" value="Ribosyl_crysJ1_sf"/>
</dbReference>
<feature type="binding site" evidence="3">
    <location>
        <position position="254"/>
    </location>
    <ligand>
        <name>Mg(2+)</name>
        <dbReference type="ChEBI" id="CHEBI:18420"/>
        <label>1</label>
    </ligand>
</feature>
<keyword evidence="5" id="KW-1185">Reference proteome</keyword>
<evidence type="ECO:0000256" key="1">
    <source>
        <dbReference type="ARBA" id="ARBA00010702"/>
    </source>
</evidence>
<proteinExistence type="inferred from homology"/>
<evidence type="ECO:0000256" key="2">
    <source>
        <dbReference type="ARBA" id="ARBA00022801"/>
    </source>
</evidence>